<organism evidence="3">
    <name type="scientific">Leishmania guyanensis</name>
    <dbReference type="NCBI Taxonomy" id="5670"/>
    <lineage>
        <taxon>Eukaryota</taxon>
        <taxon>Discoba</taxon>
        <taxon>Euglenozoa</taxon>
        <taxon>Kinetoplastea</taxon>
        <taxon>Metakinetoplastina</taxon>
        <taxon>Trypanosomatida</taxon>
        <taxon>Trypanosomatidae</taxon>
        <taxon>Leishmaniinae</taxon>
        <taxon>Leishmania</taxon>
        <taxon>Leishmania guyanensis species complex</taxon>
    </lineage>
</organism>
<dbReference type="Pfam" id="PF17171">
    <property type="entry name" value="GST_C_6"/>
    <property type="match status" value="1"/>
</dbReference>
<sequence length="388" mass="41803">MPPTAAAAAPATVFARYPAALALPTADPNALAVETMLRFAEVRCSRADARLGDLSLTISPAAPLSSAAAATNSTGAANPRSEVCAGLMRCLKRIGSEDAFEPVPSTCAATVLCVEVLTVQCLFPAFLFFTHFDPALYKATMRKSVEPKVASFWEGIRGTYREHILRANPFFYSGTPAAEVPDGKLSLTALSKLKEVGREVDKAFAVLESLRKATVSASVTTDDMFFLGTSRPTHVDALVYAAASSFVHADLSEASAGVRVHQRRVQDACPALLEYVERVHHQFFEADSGAYCLKPREAAAEVDPNVVVAKEVEQQYRSGRLQTLWWTGVFASVYFFMVNADMLVALLERAEEAEEAAAMEVAAADEANQQSSTSSSSDRLHEPQGLQL</sequence>
<dbReference type="InterPro" id="IPR033468">
    <property type="entry name" value="Metaxin_GST"/>
</dbReference>
<gene>
    <name evidence="3" type="primary">LgM4147LRVhigh.21.01010.00550</name>
    <name evidence="3" type="ORF">BN36_2130190</name>
</gene>
<feature type="compositionally biased region" description="Low complexity" evidence="1">
    <location>
        <begin position="360"/>
        <end position="377"/>
    </location>
</feature>
<dbReference type="EMBL" id="CALQ01000861">
    <property type="protein sequence ID" value="CCM15511.1"/>
    <property type="molecule type" value="Genomic_DNA"/>
</dbReference>
<evidence type="ECO:0000256" key="1">
    <source>
        <dbReference type="SAM" id="MobiDB-lite"/>
    </source>
</evidence>
<reference evidence="3" key="1">
    <citation type="submission" date="2012-08" db="EMBL/GenBank/DDBJ databases">
        <title>Comparative genomics of metastatic and non-metastatic Leishmania guyanensis provides insights into polygenic factors involved in Leishmania RNA virus infection.</title>
        <authorList>
            <person name="Smith D."/>
            <person name="Hertz-Fowler C."/>
            <person name="Martin R."/>
            <person name="Dickens N."/>
            <person name="Fasel N."/>
            <person name="Falquet L."/>
            <person name="Beverley S."/>
            <person name="Zangger H."/>
            <person name="Calderon-Copete S."/>
            <person name="Mottram J."/>
            <person name="Xenarios I."/>
        </authorList>
    </citation>
    <scope>NUCLEOTIDE SEQUENCE</scope>
    <source>
        <strain evidence="3">MHOM/BR/75/M4147/SSU:IR2SAT-LUC</strain>
    </source>
</reference>
<dbReference type="PANTHER" id="PTHR12289">
    <property type="entry name" value="METAXIN RELATED"/>
    <property type="match status" value="1"/>
</dbReference>
<feature type="domain" description="Metaxin glutathione S-transferase" evidence="2">
    <location>
        <begin position="222"/>
        <end position="279"/>
    </location>
</feature>
<accession>A0A1E1IYN8</accession>
<dbReference type="GO" id="GO:0006626">
    <property type="term" value="P:protein targeting to mitochondrion"/>
    <property type="evidence" value="ECO:0007669"/>
    <property type="project" value="TreeGrafter"/>
</dbReference>
<name>A0A1E1IYN8_LEIGU</name>
<feature type="region of interest" description="Disordered" evidence="1">
    <location>
        <begin position="360"/>
        <end position="388"/>
    </location>
</feature>
<evidence type="ECO:0000259" key="2">
    <source>
        <dbReference type="Pfam" id="PF17171"/>
    </source>
</evidence>
<proteinExistence type="predicted"/>
<dbReference type="AlphaFoldDB" id="A0A1E1IYN8"/>
<dbReference type="GO" id="GO:0005741">
    <property type="term" value="C:mitochondrial outer membrane"/>
    <property type="evidence" value="ECO:0007669"/>
    <property type="project" value="TreeGrafter"/>
</dbReference>
<protein>
    <recommendedName>
        <fullName evidence="2">Metaxin glutathione S-transferase domain-containing protein</fullName>
    </recommendedName>
</protein>
<dbReference type="InterPro" id="IPR050931">
    <property type="entry name" value="Mito_Protein_Transport_Metaxin"/>
</dbReference>
<dbReference type="PANTHER" id="PTHR12289:SF41">
    <property type="entry name" value="FAILED AXON CONNECTIONS-RELATED"/>
    <property type="match status" value="1"/>
</dbReference>
<evidence type="ECO:0000313" key="3">
    <source>
        <dbReference type="EMBL" id="CCM15511.1"/>
    </source>
</evidence>